<reference evidence="2 3" key="1">
    <citation type="journal article" date="2009" name="Nature">
        <title>The Sorghum bicolor genome and the diversification of grasses.</title>
        <authorList>
            <person name="Paterson A.H."/>
            <person name="Bowers J.E."/>
            <person name="Bruggmann R."/>
            <person name="Dubchak I."/>
            <person name="Grimwood J."/>
            <person name="Gundlach H."/>
            <person name="Haberer G."/>
            <person name="Hellsten U."/>
            <person name="Mitros T."/>
            <person name="Poliakov A."/>
            <person name="Schmutz J."/>
            <person name="Spannagl M."/>
            <person name="Tang H."/>
            <person name="Wang X."/>
            <person name="Wicker T."/>
            <person name="Bharti A.K."/>
            <person name="Chapman J."/>
            <person name="Feltus F.A."/>
            <person name="Gowik U."/>
            <person name="Grigoriev I.V."/>
            <person name="Lyons E."/>
            <person name="Maher C.A."/>
            <person name="Martis M."/>
            <person name="Narechania A."/>
            <person name="Otillar R.P."/>
            <person name="Penning B.W."/>
            <person name="Salamov A.A."/>
            <person name="Wang Y."/>
            <person name="Zhang L."/>
            <person name="Carpita N.C."/>
            <person name="Freeling M."/>
            <person name="Gingle A.R."/>
            <person name="Hash C.T."/>
            <person name="Keller B."/>
            <person name="Klein P."/>
            <person name="Kresovich S."/>
            <person name="McCann M.C."/>
            <person name="Ming R."/>
            <person name="Peterson D.G."/>
            <person name="Mehboob-ur-Rahman"/>
            <person name="Ware D."/>
            <person name="Westhoff P."/>
            <person name="Mayer K.F."/>
            <person name="Messing J."/>
            <person name="Rokhsar D.S."/>
        </authorList>
    </citation>
    <scope>NUCLEOTIDE SEQUENCE [LARGE SCALE GENOMIC DNA]</scope>
    <source>
        <strain evidence="3">cv. BTx623</strain>
    </source>
</reference>
<proteinExistence type="predicted"/>
<evidence type="ECO:0000313" key="3">
    <source>
        <dbReference type="Proteomes" id="UP000000768"/>
    </source>
</evidence>
<feature type="compositionally biased region" description="Basic and acidic residues" evidence="1">
    <location>
        <begin position="1"/>
        <end position="22"/>
    </location>
</feature>
<evidence type="ECO:0000256" key="1">
    <source>
        <dbReference type="SAM" id="MobiDB-lite"/>
    </source>
</evidence>
<dbReference type="AlphaFoldDB" id="A0A1Z5S9Y8"/>
<accession>A0A1Z5S9Y8</accession>
<name>A0A1Z5S9Y8_SORBI</name>
<evidence type="ECO:0000313" key="2">
    <source>
        <dbReference type="EMBL" id="OQU92636.1"/>
    </source>
</evidence>
<gene>
    <name evidence="2" type="ORF">SORBI_3001G378550</name>
</gene>
<organism evidence="2 3">
    <name type="scientific">Sorghum bicolor</name>
    <name type="common">Sorghum</name>
    <name type="synonym">Sorghum vulgare</name>
    <dbReference type="NCBI Taxonomy" id="4558"/>
    <lineage>
        <taxon>Eukaryota</taxon>
        <taxon>Viridiplantae</taxon>
        <taxon>Streptophyta</taxon>
        <taxon>Embryophyta</taxon>
        <taxon>Tracheophyta</taxon>
        <taxon>Spermatophyta</taxon>
        <taxon>Magnoliopsida</taxon>
        <taxon>Liliopsida</taxon>
        <taxon>Poales</taxon>
        <taxon>Poaceae</taxon>
        <taxon>PACMAD clade</taxon>
        <taxon>Panicoideae</taxon>
        <taxon>Andropogonodae</taxon>
        <taxon>Andropogoneae</taxon>
        <taxon>Sorghinae</taxon>
        <taxon>Sorghum</taxon>
    </lineage>
</organism>
<feature type="region of interest" description="Disordered" evidence="1">
    <location>
        <begin position="48"/>
        <end position="73"/>
    </location>
</feature>
<dbReference type="InParanoid" id="A0A1Z5S9Y8"/>
<dbReference type="Proteomes" id="UP000000768">
    <property type="component" value="Chromosome 1"/>
</dbReference>
<feature type="compositionally biased region" description="Basic and acidic residues" evidence="1">
    <location>
        <begin position="56"/>
        <end position="73"/>
    </location>
</feature>
<dbReference type="EMBL" id="CM000760">
    <property type="protein sequence ID" value="OQU92636.1"/>
    <property type="molecule type" value="Genomic_DNA"/>
</dbReference>
<dbReference type="Gramene" id="OQU92636">
    <property type="protein sequence ID" value="OQU92636"/>
    <property type="gene ID" value="SORBI_3001G378550"/>
</dbReference>
<feature type="region of interest" description="Disordered" evidence="1">
    <location>
        <begin position="1"/>
        <end position="27"/>
    </location>
</feature>
<reference evidence="3" key="2">
    <citation type="journal article" date="2018" name="Plant J.">
        <title>The Sorghum bicolor reference genome: improved assembly, gene annotations, a transcriptome atlas, and signatures of genome organization.</title>
        <authorList>
            <person name="McCormick R.F."/>
            <person name="Truong S.K."/>
            <person name="Sreedasyam A."/>
            <person name="Jenkins J."/>
            <person name="Shu S."/>
            <person name="Sims D."/>
            <person name="Kennedy M."/>
            <person name="Amirebrahimi M."/>
            <person name="Weers B.D."/>
            <person name="McKinley B."/>
            <person name="Mattison A."/>
            <person name="Morishige D.T."/>
            <person name="Grimwood J."/>
            <person name="Schmutz J."/>
            <person name="Mullet J.E."/>
        </authorList>
    </citation>
    <scope>NUCLEOTIDE SEQUENCE [LARGE SCALE GENOMIC DNA]</scope>
    <source>
        <strain evidence="3">cv. BTx623</strain>
    </source>
</reference>
<sequence>MENRRDRRTGCVGERRRGHGAEQRTGFGKENGVLNLFHSDFAGRAGLGRKAPSVWEGERRPDACRAPDVRALE</sequence>
<keyword evidence="3" id="KW-1185">Reference proteome</keyword>
<protein>
    <submittedName>
        <fullName evidence="2">Uncharacterized protein</fullName>
    </submittedName>
</protein>